<keyword evidence="2" id="KW-1185">Reference proteome</keyword>
<evidence type="ECO:0000313" key="1">
    <source>
        <dbReference type="EMBL" id="KXB00716.1"/>
    </source>
</evidence>
<dbReference type="AlphaFoldDB" id="A0A133V2T1"/>
<gene>
    <name evidence="1" type="ORF">AKJ40_00715</name>
</gene>
<dbReference type="EMBL" id="LHXU01000005">
    <property type="protein sequence ID" value="KXB00716.1"/>
    <property type="molecule type" value="Genomic_DNA"/>
</dbReference>
<comment type="caution">
    <text evidence="1">The sequence shown here is derived from an EMBL/GenBank/DDBJ whole genome shotgun (WGS) entry which is preliminary data.</text>
</comment>
<proteinExistence type="predicted"/>
<organism evidence="1 2">
    <name type="scientific">candidate division MSBL1 archaeon SCGC-AAA259M10</name>
    <dbReference type="NCBI Taxonomy" id="1698270"/>
    <lineage>
        <taxon>Archaea</taxon>
        <taxon>Methanobacteriati</taxon>
        <taxon>Methanobacteriota</taxon>
        <taxon>candidate division MSBL1</taxon>
    </lineage>
</organism>
<protein>
    <submittedName>
        <fullName evidence="1">Uncharacterized protein</fullName>
    </submittedName>
</protein>
<reference evidence="1 2" key="1">
    <citation type="journal article" date="2016" name="Sci. Rep.">
        <title>Metabolic traits of an uncultured archaeal lineage -MSBL1- from brine pools of the Red Sea.</title>
        <authorList>
            <person name="Mwirichia R."/>
            <person name="Alam I."/>
            <person name="Rashid M."/>
            <person name="Vinu M."/>
            <person name="Ba-Alawi W."/>
            <person name="Anthony Kamau A."/>
            <person name="Kamanda Ngugi D."/>
            <person name="Goker M."/>
            <person name="Klenk H.P."/>
            <person name="Bajic V."/>
            <person name="Stingl U."/>
        </authorList>
    </citation>
    <scope>NUCLEOTIDE SEQUENCE [LARGE SCALE GENOMIC DNA]</scope>
    <source>
        <strain evidence="1">SCGC-AAA259M10</strain>
    </source>
</reference>
<dbReference type="Proteomes" id="UP000070341">
    <property type="component" value="Unassembled WGS sequence"/>
</dbReference>
<accession>A0A133V2T1</accession>
<sequence length="143" mass="15703">MRVPSLEYRIANALDDIPVPYAKNVGSFPKNYEKIAEFVVLNAEFEPQATICGLDLSGDTSKCLGALLLWINRWVEEKKEMDIVLVVKDKAKQGVLEEKSSLLEAEIFDGVLHKRNLSSSKLAECLGVDQSNSSTGSKGGEKS</sequence>
<evidence type="ECO:0000313" key="2">
    <source>
        <dbReference type="Proteomes" id="UP000070341"/>
    </source>
</evidence>
<name>A0A133V2T1_9EURY</name>